<dbReference type="SUPFAM" id="SSF54197">
    <property type="entry name" value="HIT-like"/>
    <property type="match status" value="1"/>
</dbReference>
<proteinExistence type="predicted"/>
<name>A0A345ZBW5_9BACT</name>
<feature type="domain" description="HIT" evidence="5">
    <location>
        <begin position="28"/>
        <end position="139"/>
    </location>
</feature>
<keyword evidence="6" id="KW-0378">Hydrolase</keyword>
<evidence type="ECO:0000256" key="3">
    <source>
        <dbReference type="PIRSR" id="PIRSR639383-2"/>
    </source>
</evidence>
<evidence type="ECO:0000256" key="4">
    <source>
        <dbReference type="PROSITE-ProRule" id="PRU00464"/>
    </source>
</evidence>
<accession>A0A345ZBW5</accession>
<dbReference type="KEGG" id="cdes:C0J27_03475"/>
<dbReference type="InterPro" id="IPR039383">
    <property type="entry name" value="FHIT"/>
</dbReference>
<keyword evidence="1" id="KW-0547">Nucleotide-binding</keyword>
<dbReference type="GO" id="GO:0000166">
    <property type="term" value="F:nucleotide binding"/>
    <property type="evidence" value="ECO:0007669"/>
    <property type="project" value="UniProtKB-KW"/>
</dbReference>
<protein>
    <submittedName>
        <fullName evidence="6">HIT family hydrolase</fullName>
    </submittedName>
</protein>
<evidence type="ECO:0000259" key="5">
    <source>
        <dbReference type="PROSITE" id="PS51084"/>
    </source>
</evidence>
<feature type="binding site" evidence="3">
    <location>
        <position position="56"/>
    </location>
    <ligand>
        <name>substrate</name>
    </ligand>
</feature>
<dbReference type="InterPro" id="IPR052908">
    <property type="entry name" value="AP-4-A_phosphorylase"/>
</dbReference>
<dbReference type="Proteomes" id="UP000254834">
    <property type="component" value="Chromosome"/>
</dbReference>
<dbReference type="Gene3D" id="3.30.428.10">
    <property type="entry name" value="HIT-like"/>
    <property type="match status" value="1"/>
</dbReference>
<dbReference type="RefSeq" id="WP_115585797.1">
    <property type="nucleotide sequence ID" value="NZ_CP025544.1"/>
</dbReference>
<gene>
    <name evidence="6" type="ORF">C0J27_03475</name>
</gene>
<dbReference type="AlphaFoldDB" id="A0A345ZBW5"/>
<organism evidence="6 7">
    <name type="scientific">Candidatus Chromulinivorax destructor</name>
    <dbReference type="NCBI Taxonomy" id="2066483"/>
    <lineage>
        <taxon>Bacteria</taxon>
        <taxon>Candidatus Babelota</taxon>
        <taxon>Candidatus Babeliae</taxon>
        <taxon>Candidatus Babeliales</taxon>
        <taxon>Candidatus Chromulinivoraceae</taxon>
        <taxon>Candidatus Chromulinivorax</taxon>
    </lineage>
</organism>
<dbReference type="CDD" id="cd01275">
    <property type="entry name" value="FHIT"/>
    <property type="match status" value="1"/>
</dbReference>
<evidence type="ECO:0000256" key="2">
    <source>
        <dbReference type="PIRSR" id="PIRSR639383-1"/>
    </source>
</evidence>
<dbReference type="OrthoDB" id="9784774at2"/>
<feature type="binding site" evidence="3">
    <location>
        <position position="128"/>
    </location>
    <ligand>
        <name>substrate</name>
    </ligand>
</feature>
<dbReference type="InterPro" id="IPR036265">
    <property type="entry name" value="HIT-like_sf"/>
</dbReference>
<dbReference type="PROSITE" id="PS51084">
    <property type="entry name" value="HIT_2"/>
    <property type="match status" value="1"/>
</dbReference>
<dbReference type="EMBL" id="CP025544">
    <property type="protein sequence ID" value="AXK60782.1"/>
    <property type="molecule type" value="Genomic_DNA"/>
</dbReference>
<evidence type="ECO:0000313" key="7">
    <source>
        <dbReference type="Proteomes" id="UP000254834"/>
    </source>
</evidence>
<dbReference type="Pfam" id="PF01230">
    <property type="entry name" value="HIT"/>
    <property type="match status" value="1"/>
</dbReference>
<dbReference type="InterPro" id="IPR011146">
    <property type="entry name" value="HIT-like"/>
</dbReference>
<keyword evidence="7" id="KW-1185">Reference proteome</keyword>
<feature type="active site" description="Tele-AMP-histidine intermediate" evidence="2">
    <location>
        <position position="126"/>
    </location>
</feature>
<dbReference type="PANTHER" id="PTHR42997:SF1">
    <property type="entry name" value="AP-4-A PHOSPHORYLASE"/>
    <property type="match status" value="1"/>
</dbReference>
<evidence type="ECO:0000313" key="6">
    <source>
        <dbReference type="EMBL" id="AXK60782.1"/>
    </source>
</evidence>
<reference evidence="6 7" key="1">
    <citation type="submission" date="2017-12" db="EMBL/GenBank/DDBJ databases">
        <title>Chromulinavorax destructans is a abundant pathogen of dominant heterotrophic picoflagllates.</title>
        <authorList>
            <person name="Deeg C.M."/>
            <person name="Zimmer M."/>
            <person name="Suttle C.A."/>
        </authorList>
    </citation>
    <scope>NUCLEOTIDE SEQUENCE [LARGE SCALE GENOMIC DNA]</scope>
    <source>
        <strain evidence="6 7">SeV1</strain>
    </source>
</reference>
<evidence type="ECO:0000256" key="1">
    <source>
        <dbReference type="ARBA" id="ARBA00022741"/>
    </source>
</evidence>
<feature type="short sequence motif" description="Histidine triad motif" evidence="4">
    <location>
        <begin position="124"/>
        <end position="128"/>
    </location>
</feature>
<dbReference type="GO" id="GO:0016787">
    <property type="term" value="F:hydrolase activity"/>
    <property type="evidence" value="ECO:0007669"/>
    <property type="project" value="UniProtKB-KW"/>
</dbReference>
<sequence length="169" mass="18804">MDILYAPWRDKYVKHSIKHKDDENEACVFCTIFSATNADDKEFILKETDHAIVLLNIYPYNSGHVLILPKIHVANLDELSKNVRIELMELMNASIIILKDVLCAQGINAGVNLGKISGAGIPGHVHLHVVPRWSGDTSFITVVGGTKNISVDLKRIYNELKPAFTALEL</sequence>
<dbReference type="PANTHER" id="PTHR42997">
    <property type="entry name" value="HIT FAMILY HYDROLASE"/>
    <property type="match status" value="1"/>
</dbReference>